<organism evidence="2 3">
    <name type="scientific">Perkinsus olseni</name>
    <name type="common">Perkinsus atlanticus</name>
    <dbReference type="NCBI Taxonomy" id="32597"/>
    <lineage>
        <taxon>Eukaryota</taxon>
        <taxon>Sar</taxon>
        <taxon>Alveolata</taxon>
        <taxon>Perkinsozoa</taxon>
        <taxon>Perkinsea</taxon>
        <taxon>Perkinsida</taxon>
        <taxon>Perkinsidae</taxon>
        <taxon>Perkinsus</taxon>
    </lineage>
</organism>
<dbReference type="AlphaFoldDB" id="A0A7J6LRM4"/>
<reference evidence="2 3" key="1">
    <citation type="submission" date="2020-04" db="EMBL/GenBank/DDBJ databases">
        <title>Perkinsus olseni comparative genomics.</title>
        <authorList>
            <person name="Bogema D.R."/>
        </authorList>
    </citation>
    <scope>NUCLEOTIDE SEQUENCE [LARGE SCALE GENOMIC DNA]</scope>
    <source>
        <strain evidence="2">ATCC PRA-179</strain>
    </source>
</reference>
<name>A0A7J6LRM4_PEROL</name>
<proteinExistence type="predicted"/>
<keyword evidence="1" id="KW-0175">Coiled coil</keyword>
<dbReference type="Proteomes" id="UP000570595">
    <property type="component" value="Unassembled WGS sequence"/>
</dbReference>
<dbReference type="OrthoDB" id="436049at2759"/>
<evidence type="ECO:0000313" key="3">
    <source>
        <dbReference type="Proteomes" id="UP000570595"/>
    </source>
</evidence>
<gene>
    <name evidence="2" type="ORF">FOZ61_003142</name>
</gene>
<accession>A0A7J6LRM4</accession>
<sequence length="147" mass="16761">MAEDSAAVKQPVSLPKLGLHAQVCELEVSVKSLYAATRTETFQALITETLRTSRKEAETLRTARSQRQPKALISAKRLEALKKLKEDVNDYIEGKKSAALRFFDRQAVDKEKLRNEINLLRDDNTLLQQSVVKLQRRLREVELDLGE</sequence>
<dbReference type="EMBL" id="JABAHT010000195">
    <property type="protein sequence ID" value="KAF4661541.1"/>
    <property type="molecule type" value="Genomic_DNA"/>
</dbReference>
<feature type="coiled-coil region" evidence="1">
    <location>
        <begin position="103"/>
        <end position="144"/>
    </location>
</feature>
<protein>
    <submittedName>
        <fullName evidence="2">Uncharacterized protein</fullName>
    </submittedName>
</protein>
<evidence type="ECO:0000256" key="1">
    <source>
        <dbReference type="SAM" id="Coils"/>
    </source>
</evidence>
<evidence type="ECO:0000313" key="2">
    <source>
        <dbReference type="EMBL" id="KAF4661541.1"/>
    </source>
</evidence>
<comment type="caution">
    <text evidence="2">The sequence shown here is derived from an EMBL/GenBank/DDBJ whole genome shotgun (WGS) entry which is preliminary data.</text>
</comment>